<keyword evidence="2" id="KW-1185">Reference proteome</keyword>
<accession>A0ACC2U061</accession>
<name>A0ACC2U061_9FUNG</name>
<evidence type="ECO:0000313" key="1">
    <source>
        <dbReference type="EMBL" id="KAJ9080380.1"/>
    </source>
</evidence>
<sequence length="62" mass="6955">MNLWFTQINYSDPALLAFQLPEAVKKPPKSYHPTVTPCGPAYSSEYSPKPAYLPHMTLSMTP</sequence>
<dbReference type="Proteomes" id="UP001165960">
    <property type="component" value="Unassembled WGS sequence"/>
</dbReference>
<evidence type="ECO:0000313" key="2">
    <source>
        <dbReference type="Proteomes" id="UP001165960"/>
    </source>
</evidence>
<reference evidence="1" key="1">
    <citation type="submission" date="2022-04" db="EMBL/GenBank/DDBJ databases">
        <title>Genome of the entomopathogenic fungus Entomophthora muscae.</title>
        <authorList>
            <person name="Elya C."/>
            <person name="Lovett B.R."/>
            <person name="Lee E."/>
            <person name="Macias A.M."/>
            <person name="Hajek A.E."/>
            <person name="De Bivort B.L."/>
            <person name="Kasson M.T."/>
            <person name="De Fine Licht H.H."/>
            <person name="Stajich J.E."/>
        </authorList>
    </citation>
    <scope>NUCLEOTIDE SEQUENCE</scope>
    <source>
        <strain evidence="1">Berkeley</strain>
    </source>
</reference>
<proteinExistence type="predicted"/>
<protein>
    <submittedName>
        <fullName evidence="1">Uncharacterized protein</fullName>
    </submittedName>
</protein>
<comment type="caution">
    <text evidence="1">The sequence shown here is derived from an EMBL/GenBank/DDBJ whole genome shotgun (WGS) entry which is preliminary data.</text>
</comment>
<gene>
    <name evidence="1" type="ORF">DSO57_1025589</name>
</gene>
<organism evidence="1 2">
    <name type="scientific">Entomophthora muscae</name>
    <dbReference type="NCBI Taxonomy" id="34485"/>
    <lineage>
        <taxon>Eukaryota</taxon>
        <taxon>Fungi</taxon>
        <taxon>Fungi incertae sedis</taxon>
        <taxon>Zoopagomycota</taxon>
        <taxon>Entomophthoromycotina</taxon>
        <taxon>Entomophthoromycetes</taxon>
        <taxon>Entomophthorales</taxon>
        <taxon>Entomophthoraceae</taxon>
        <taxon>Entomophthora</taxon>
    </lineage>
</organism>
<dbReference type="EMBL" id="QTSX02001565">
    <property type="protein sequence ID" value="KAJ9080380.1"/>
    <property type="molecule type" value="Genomic_DNA"/>
</dbReference>